<dbReference type="EMBL" id="CBTN010000068">
    <property type="protein sequence ID" value="CDH59321.1"/>
    <property type="molecule type" value="Genomic_DNA"/>
</dbReference>
<reference evidence="2" key="1">
    <citation type="submission" date="2013-08" db="EMBL/GenBank/DDBJ databases">
        <title>Gene expansion shapes genome architecture in the human pathogen Lichtheimia corymbifera: an evolutionary genomics analysis in the ancient terrestrial Mucorales (Mucoromycotina).</title>
        <authorList>
            <person name="Schwartze V.U."/>
            <person name="Winter S."/>
            <person name="Shelest E."/>
            <person name="Marcet-Houben M."/>
            <person name="Horn F."/>
            <person name="Wehner S."/>
            <person name="Hoffmann K."/>
            <person name="Riege K."/>
            <person name="Sammeth M."/>
            <person name="Nowrousian M."/>
            <person name="Valiante V."/>
            <person name="Linde J."/>
            <person name="Jacobsen I.D."/>
            <person name="Marz M."/>
            <person name="Brakhage A.A."/>
            <person name="Gabaldon T."/>
            <person name="Bocker S."/>
            <person name="Voigt K."/>
        </authorList>
    </citation>
    <scope>NUCLEOTIDE SEQUENCE [LARGE SCALE GENOMIC DNA]</scope>
    <source>
        <strain evidence="2">FSU 9682</strain>
    </source>
</reference>
<organism evidence="2 3">
    <name type="scientific">Lichtheimia corymbifera JMRC:FSU:9682</name>
    <dbReference type="NCBI Taxonomy" id="1263082"/>
    <lineage>
        <taxon>Eukaryota</taxon>
        <taxon>Fungi</taxon>
        <taxon>Fungi incertae sedis</taxon>
        <taxon>Mucoromycota</taxon>
        <taxon>Mucoromycotina</taxon>
        <taxon>Mucoromycetes</taxon>
        <taxon>Mucorales</taxon>
        <taxon>Lichtheimiaceae</taxon>
        <taxon>Lichtheimia</taxon>
    </lineage>
</organism>
<keyword evidence="1" id="KW-0732">Signal</keyword>
<keyword evidence="3" id="KW-1185">Reference proteome</keyword>
<evidence type="ECO:0000313" key="3">
    <source>
        <dbReference type="Proteomes" id="UP000027586"/>
    </source>
</evidence>
<evidence type="ECO:0000256" key="1">
    <source>
        <dbReference type="SAM" id="SignalP"/>
    </source>
</evidence>
<evidence type="ECO:0000313" key="2">
    <source>
        <dbReference type="EMBL" id="CDH59321.1"/>
    </source>
</evidence>
<sequence>MCSQIGRQSAFVLWLRVISTTTFGWSSLSAVCNCCRLHLLAHCVAAIVNCYQLKGTHCHDNWIWYVEYDRRMGFYGPYRGYLSQVAHHHHHHHHPQQAPLDGPKTTVAVYPCIFGKPCERERIASYISPPIPARPLSSPSLGLLSLCLLVVGHCDTVNLGAIFRCHGFPGCDCSRTG</sequence>
<accession>A0A068SDH6</accession>
<gene>
    <name evidence="2" type="ORF">LCOR_10144.1</name>
</gene>
<evidence type="ECO:0008006" key="4">
    <source>
        <dbReference type="Google" id="ProtNLM"/>
    </source>
</evidence>
<name>A0A068SDH6_9FUNG</name>
<feature type="chain" id="PRO_5001653030" description="Secreted protein" evidence="1">
    <location>
        <begin position="25"/>
        <end position="177"/>
    </location>
</feature>
<feature type="signal peptide" evidence="1">
    <location>
        <begin position="1"/>
        <end position="24"/>
    </location>
</feature>
<comment type="caution">
    <text evidence="2">The sequence shown here is derived from an EMBL/GenBank/DDBJ whole genome shotgun (WGS) entry which is preliminary data.</text>
</comment>
<dbReference type="Proteomes" id="UP000027586">
    <property type="component" value="Unassembled WGS sequence"/>
</dbReference>
<dbReference type="VEuPathDB" id="FungiDB:LCOR_10144.1"/>
<dbReference type="AlphaFoldDB" id="A0A068SDH6"/>
<proteinExistence type="predicted"/>
<protein>
    <recommendedName>
        <fullName evidence="4">Secreted protein</fullName>
    </recommendedName>
</protein>